<dbReference type="OrthoDB" id="6994203at2"/>
<organism evidence="1 2">
    <name type="scientific">Pseudomonas fluorescens</name>
    <dbReference type="NCBI Taxonomy" id="294"/>
    <lineage>
        <taxon>Bacteria</taxon>
        <taxon>Pseudomonadati</taxon>
        <taxon>Pseudomonadota</taxon>
        <taxon>Gammaproteobacteria</taxon>
        <taxon>Pseudomonadales</taxon>
        <taxon>Pseudomonadaceae</taxon>
        <taxon>Pseudomonas</taxon>
    </lineage>
</organism>
<evidence type="ECO:0000313" key="2">
    <source>
        <dbReference type="Proteomes" id="UP000076489"/>
    </source>
</evidence>
<dbReference type="RefSeq" id="WP_063340469.1">
    <property type="nucleotide sequence ID" value="NZ_LUKJ01000002.1"/>
</dbReference>
<evidence type="ECO:0000313" key="1">
    <source>
        <dbReference type="EMBL" id="KZN20425.1"/>
    </source>
</evidence>
<sequence>MAPNSEYSMTPADASTLMDMATLDLAMRREALDLYLQHNGADSLVELFAQFIGMANSVAENCAEMSDTVLIVECGVHPEKFDSVNLPTIIGACQGVMLAGKCDPSGVCYGCAYRLGSIANQSPMATSDAEHMAHDQKGFMCHADLDEAGEPTKVCVGHAKANKSHEC</sequence>
<comment type="caution">
    <text evidence="1">The sequence shown here is derived from an EMBL/GenBank/DDBJ whole genome shotgun (WGS) entry which is preliminary data.</text>
</comment>
<dbReference type="Proteomes" id="UP000076489">
    <property type="component" value="Unassembled WGS sequence"/>
</dbReference>
<gene>
    <name evidence="1" type="ORF">A1D17_02480</name>
</gene>
<proteinExistence type="predicted"/>
<dbReference type="AlphaFoldDB" id="A0A166QKI8"/>
<reference evidence="1 2" key="2">
    <citation type="journal article" date="2018" name="Nature">
        <title>Mutant phenotypes for thousands of bacterial genes of unknown function.</title>
        <authorList>
            <person name="Price M.N."/>
            <person name="Wetmore K.M."/>
            <person name="Waters R.J."/>
            <person name="Callaghan M."/>
            <person name="Ray J."/>
            <person name="Liu H."/>
            <person name="Kuehl J.V."/>
            <person name="Melnyk R.A."/>
            <person name="Lamson J.S."/>
            <person name="Suh Y."/>
            <person name="Carlson H.K."/>
            <person name="Esquivel Z."/>
            <person name="Sadeeshkumar H."/>
            <person name="Chakraborty R."/>
            <person name="Zane G.M."/>
            <person name="Rubin B.E."/>
            <person name="Wall J.D."/>
            <person name="Visel A."/>
            <person name="Bristow J."/>
            <person name="Blow M.J."/>
            <person name="Arkin A.P."/>
            <person name="Deutschbauer A.M."/>
        </authorList>
    </citation>
    <scope>NUCLEOTIDE SEQUENCE [LARGE SCALE GENOMIC DNA]</scope>
    <source>
        <strain evidence="1 2">FW300-N1B4</strain>
    </source>
</reference>
<accession>A0A166QKI8</accession>
<name>A0A166QKI8_PSEFL</name>
<reference evidence="2" key="1">
    <citation type="submission" date="2016-03" db="EMBL/GenBank/DDBJ databases">
        <authorList>
            <person name="Ray J."/>
            <person name="Price M."/>
            <person name="Deutschbauer A."/>
        </authorList>
    </citation>
    <scope>NUCLEOTIDE SEQUENCE [LARGE SCALE GENOMIC DNA]</scope>
    <source>
        <strain evidence="2">FW300-N1B4</strain>
    </source>
</reference>
<protein>
    <submittedName>
        <fullName evidence="1">Uncharacterized protein</fullName>
    </submittedName>
</protein>
<dbReference type="EMBL" id="LUKJ01000002">
    <property type="protein sequence ID" value="KZN20425.1"/>
    <property type="molecule type" value="Genomic_DNA"/>
</dbReference>